<accession>A0A645JBV2</accession>
<sequence>MLMKKIFKTAVASTLEDSTDLGNYVLHQSMEDENIYQFNEDMKNMDNIASEDLYNVARKVLNKPTIHVLLSQRDED</sequence>
<organism evidence="1">
    <name type="scientific">bioreactor metagenome</name>
    <dbReference type="NCBI Taxonomy" id="1076179"/>
    <lineage>
        <taxon>unclassified sequences</taxon>
        <taxon>metagenomes</taxon>
        <taxon>ecological metagenomes</taxon>
    </lineage>
</organism>
<dbReference type="InterPro" id="IPR011249">
    <property type="entry name" value="Metalloenz_LuxS/M16"/>
</dbReference>
<dbReference type="EMBL" id="VSSQ01129930">
    <property type="protein sequence ID" value="MPN57864.1"/>
    <property type="molecule type" value="Genomic_DNA"/>
</dbReference>
<evidence type="ECO:0000313" key="1">
    <source>
        <dbReference type="EMBL" id="MPN57864.1"/>
    </source>
</evidence>
<dbReference type="AlphaFoldDB" id="A0A645JBV2"/>
<reference evidence="1" key="1">
    <citation type="submission" date="2019-08" db="EMBL/GenBank/DDBJ databases">
        <authorList>
            <person name="Kucharzyk K."/>
            <person name="Murdoch R.W."/>
            <person name="Higgins S."/>
            <person name="Loffler F."/>
        </authorList>
    </citation>
    <scope>NUCLEOTIDE SEQUENCE</scope>
</reference>
<proteinExistence type="predicted"/>
<protein>
    <submittedName>
        <fullName evidence="1">Uncharacterized protein</fullName>
    </submittedName>
</protein>
<name>A0A645JBV2_9ZZZZ</name>
<dbReference type="Gene3D" id="3.30.830.10">
    <property type="entry name" value="Metalloenzyme, LuxS/M16 peptidase-like"/>
    <property type="match status" value="1"/>
</dbReference>
<dbReference type="SUPFAM" id="SSF63411">
    <property type="entry name" value="LuxS/MPP-like metallohydrolase"/>
    <property type="match status" value="1"/>
</dbReference>
<comment type="caution">
    <text evidence="1">The sequence shown here is derived from an EMBL/GenBank/DDBJ whole genome shotgun (WGS) entry which is preliminary data.</text>
</comment>
<gene>
    <name evidence="1" type="ORF">SDC9_205560</name>
</gene>
<dbReference type="GO" id="GO:0046872">
    <property type="term" value="F:metal ion binding"/>
    <property type="evidence" value="ECO:0007669"/>
    <property type="project" value="InterPro"/>
</dbReference>